<feature type="region of interest" description="Disordered" evidence="1">
    <location>
        <begin position="12"/>
        <end position="65"/>
    </location>
</feature>
<feature type="compositionally biased region" description="Basic and acidic residues" evidence="1">
    <location>
        <begin position="87"/>
        <end position="101"/>
    </location>
</feature>
<gene>
    <name evidence="2" type="ORF">SBD_6965</name>
</gene>
<protein>
    <submittedName>
        <fullName evidence="2">Uncharacterized protein</fullName>
    </submittedName>
</protein>
<dbReference type="EMBL" id="KB405096">
    <property type="protein sequence ID" value="EMF51260.1"/>
    <property type="molecule type" value="Genomic_DNA"/>
</dbReference>
<evidence type="ECO:0000313" key="3">
    <source>
        <dbReference type="Proteomes" id="UP000030760"/>
    </source>
</evidence>
<proteinExistence type="predicted"/>
<sequence>MRVLCLRLLTRQPDGGEHRGTGVREGRRACVKAKDENANGAPRNRGARWGRLSSTGGGPHSTEVDVGALDQPLLRMHGASGTGIREGVNRRETERPQFGHP</sequence>
<evidence type="ECO:0000313" key="2">
    <source>
        <dbReference type="EMBL" id="EMF51260.1"/>
    </source>
</evidence>
<dbReference type="Proteomes" id="UP000030760">
    <property type="component" value="Unassembled WGS sequence"/>
</dbReference>
<feature type="region of interest" description="Disordered" evidence="1">
    <location>
        <begin position="77"/>
        <end position="101"/>
    </location>
</feature>
<accession>M3FEK1</accession>
<organism evidence="2 3">
    <name type="scientific">Streptomyces bottropensis ATCC 25435</name>
    <dbReference type="NCBI Taxonomy" id="1054862"/>
    <lineage>
        <taxon>Bacteria</taxon>
        <taxon>Bacillati</taxon>
        <taxon>Actinomycetota</taxon>
        <taxon>Actinomycetes</taxon>
        <taxon>Kitasatosporales</taxon>
        <taxon>Streptomycetaceae</taxon>
        <taxon>Streptomyces</taxon>
    </lineage>
</organism>
<reference evidence="3" key="1">
    <citation type="journal article" date="2013" name="Genome Announc.">
        <title>Draft Genome Sequence of Streptomyces bottropensis ATCC 25435, a Bottromycin-Producing Actinomycete.</title>
        <authorList>
            <person name="Zhang H."/>
            <person name="Zhou W."/>
            <person name="Zhuang Y."/>
            <person name="Liang X."/>
            <person name="Liu T."/>
        </authorList>
    </citation>
    <scope>NUCLEOTIDE SEQUENCE [LARGE SCALE GENOMIC DNA]</scope>
    <source>
        <strain evidence="3">ATCC 25435</strain>
    </source>
</reference>
<evidence type="ECO:0000256" key="1">
    <source>
        <dbReference type="SAM" id="MobiDB-lite"/>
    </source>
</evidence>
<feature type="compositionally biased region" description="Basic and acidic residues" evidence="1">
    <location>
        <begin position="14"/>
        <end position="37"/>
    </location>
</feature>
<name>M3FEK1_9ACTN</name>
<dbReference type="AlphaFoldDB" id="M3FEK1"/>